<evidence type="ECO:0000313" key="3">
    <source>
        <dbReference type="Proteomes" id="UP001107558"/>
    </source>
</evidence>
<feature type="signal peptide" evidence="1">
    <location>
        <begin position="1"/>
        <end position="21"/>
    </location>
</feature>
<dbReference type="Proteomes" id="UP001107558">
    <property type="component" value="Chromosome 3"/>
</dbReference>
<protein>
    <submittedName>
        <fullName evidence="2">Uncharacterized protein</fullName>
    </submittedName>
</protein>
<evidence type="ECO:0000256" key="1">
    <source>
        <dbReference type="SAM" id="SignalP"/>
    </source>
</evidence>
<dbReference type="EMBL" id="JADBJN010000003">
    <property type="protein sequence ID" value="KAG5674068.1"/>
    <property type="molecule type" value="Genomic_DNA"/>
</dbReference>
<accession>A0A9J6BW05</accession>
<sequence>MKGLILFFAFVILNNFNYLSSFTINCKYRENSLDIIHKVYQCDTTNIPLTSGNRVTNITGTHLSLKSNNDVDSIYIQGNWTLNFIPRGFSNFFQNIKAFDIYFTVLTALHGDEFDEFPNLEFLSFWQSNLTTISSRLFENIPHMVLINFGLTSLRHVGHDLFAPLDISKLRRVNFYNNICINYGVRTAYPAAINSLINILRQQCPFYNENLTTTTALTTTTEINLTCSDKNIEDLVCDLKAKISFLENRLFRMATCMLRN</sequence>
<comment type="caution">
    <text evidence="2">The sequence shown here is derived from an EMBL/GenBank/DDBJ whole genome shotgun (WGS) entry which is preliminary data.</text>
</comment>
<evidence type="ECO:0000313" key="2">
    <source>
        <dbReference type="EMBL" id="KAG5674068.1"/>
    </source>
</evidence>
<dbReference type="SUPFAM" id="SSF52058">
    <property type="entry name" value="L domain-like"/>
    <property type="match status" value="1"/>
</dbReference>
<proteinExistence type="predicted"/>
<dbReference type="InterPro" id="IPR032675">
    <property type="entry name" value="LRR_dom_sf"/>
</dbReference>
<keyword evidence="1" id="KW-0732">Signal</keyword>
<dbReference type="AlphaFoldDB" id="A0A9J6BW05"/>
<gene>
    <name evidence="2" type="ORF">PVAND_004056</name>
</gene>
<keyword evidence="3" id="KW-1185">Reference proteome</keyword>
<organism evidence="2 3">
    <name type="scientific">Polypedilum vanderplanki</name>
    <name type="common">Sleeping chironomid midge</name>
    <dbReference type="NCBI Taxonomy" id="319348"/>
    <lineage>
        <taxon>Eukaryota</taxon>
        <taxon>Metazoa</taxon>
        <taxon>Ecdysozoa</taxon>
        <taxon>Arthropoda</taxon>
        <taxon>Hexapoda</taxon>
        <taxon>Insecta</taxon>
        <taxon>Pterygota</taxon>
        <taxon>Neoptera</taxon>
        <taxon>Endopterygota</taxon>
        <taxon>Diptera</taxon>
        <taxon>Nematocera</taxon>
        <taxon>Chironomoidea</taxon>
        <taxon>Chironomidae</taxon>
        <taxon>Chironominae</taxon>
        <taxon>Polypedilum</taxon>
        <taxon>Polypedilum</taxon>
    </lineage>
</organism>
<feature type="chain" id="PRO_5039917969" evidence="1">
    <location>
        <begin position="22"/>
        <end position="260"/>
    </location>
</feature>
<reference evidence="2" key="1">
    <citation type="submission" date="2021-03" db="EMBL/GenBank/DDBJ databases">
        <title>Chromosome level genome of the anhydrobiotic midge Polypedilum vanderplanki.</title>
        <authorList>
            <person name="Yoshida Y."/>
            <person name="Kikawada T."/>
            <person name="Gusev O."/>
        </authorList>
    </citation>
    <scope>NUCLEOTIDE SEQUENCE</scope>
    <source>
        <strain evidence="2">NIAS01</strain>
        <tissue evidence="2">Whole body or cell culture</tissue>
    </source>
</reference>
<dbReference type="Gene3D" id="3.80.10.10">
    <property type="entry name" value="Ribonuclease Inhibitor"/>
    <property type="match status" value="1"/>
</dbReference>
<dbReference type="OrthoDB" id="676979at2759"/>
<name>A0A9J6BW05_POLVA</name>